<protein>
    <submittedName>
        <fullName evidence="2">Uncharacterized protein</fullName>
    </submittedName>
</protein>
<dbReference type="eggNOG" id="ENOG5030K8R">
    <property type="taxonomic scope" value="Bacteria"/>
</dbReference>
<dbReference type="KEGG" id="nha:Nham_2181"/>
<gene>
    <name evidence="2" type="ordered locus">Nham_2181</name>
</gene>
<accession>Q1QLC3</accession>
<organism evidence="2 3">
    <name type="scientific">Nitrobacter hamburgensis (strain DSM 10229 / NCIMB 13809 / X14)</name>
    <dbReference type="NCBI Taxonomy" id="323097"/>
    <lineage>
        <taxon>Bacteria</taxon>
        <taxon>Pseudomonadati</taxon>
        <taxon>Pseudomonadota</taxon>
        <taxon>Alphaproteobacteria</taxon>
        <taxon>Hyphomicrobiales</taxon>
        <taxon>Nitrobacteraceae</taxon>
        <taxon>Nitrobacter</taxon>
    </lineage>
</organism>
<dbReference type="Proteomes" id="UP000001953">
    <property type="component" value="Chromosome"/>
</dbReference>
<evidence type="ECO:0000313" key="3">
    <source>
        <dbReference type="Proteomes" id="UP000001953"/>
    </source>
</evidence>
<sequence>MRGRFMKALFAAAFLAGTIATFGIADAMPLAPASGVNADVIQVAGGCGRGYHPGPRGVCVADRRGPAFDRRDHRRERRIEHRRCRHWGPDRRACRTWW</sequence>
<proteinExistence type="predicted"/>
<evidence type="ECO:0000256" key="1">
    <source>
        <dbReference type="SAM" id="SignalP"/>
    </source>
</evidence>
<dbReference type="AlphaFoldDB" id="Q1QLC3"/>
<reference evidence="2 3" key="1">
    <citation type="submission" date="2006-03" db="EMBL/GenBank/DDBJ databases">
        <title>Complete sequence of chromosome of Nitrobacter hamburgensis X14.</title>
        <authorList>
            <consortium name="US DOE Joint Genome Institute"/>
            <person name="Copeland A."/>
            <person name="Lucas S."/>
            <person name="Lapidus A."/>
            <person name="Barry K."/>
            <person name="Detter J.C."/>
            <person name="Glavina del Rio T."/>
            <person name="Hammon N."/>
            <person name="Israni S."/>
            <person name="Dalin E."/>
            <person name="Tice H."/>
            <person name="Pitluck S."/>
            <person name="Chain P."/>
            <person name="Malfatti S."/>
            <person name="Shin M."/>
            <person name="Vergez L."/>
            <person name="Schmutz J."/>
            <person name="Larimer F."/>
            <person name="Land M."/>
            <person name="Hauser L."/>
            <person name="Kyrpides N."/>
            <person name="Ivanova N."/>
            <person name="Ward B."/>
            <person name="Arp D."/>
            <person name="Klotz M."/>
            <person name="Stein L."/>
            <person name="O'Mullan G."/>
            <person name="Starkenburg S."/>
            <person name="Sayavedra L."/>
            <person name="Poret-Peterson A.T."/>
            <person name="Gentry M.E."/>
            <person name="Bruce D."/>
            <person name="Richardson P."/>
        </authorList>
    </citation>
    <scope>NUCLEOTIDE SEQUENCE [LARGE SCALE GENOMIC DNA]</scope>
    <source>
        <strain evidence="3">DSM 10229 / NCIMB 13809 / X14</strain>
    </source>
</reference>
<dbReference type="EMBL" id="CP000319">
    <property type="protein sequence ID" value="ABE62974.1"/>
    <property type="molecule type" value="Genomic_DNA"/>
</dbReference>
<name>Q1QLC3_NITHX</name>
<feature type="signal peptide" evidence="1">
    <location>
        <begin position="1"/>
        <end position="27"/>
    </location>
</feature>
<feature type="chain" id="PRO_5004195792" evidence="1">
    <location>
        <begin position="28"/>
        <end position="98"/>
    </location>
</feature>
<keyword evidence="1" id="KW-0732">Signal</keyword>
<keyword evidence="3" id="KW-1185">Reference proteome</keyword>
<dbReference type="HOGENOM" id="CLU_181309_0_0_5"/>
<evidence type="ECO:0000313" key="2">
    <source>
        <dbReference type="EMBL" id="ABE62974.1"/>
    </source>
</evidence>
<dbReference type="NCBIfam" id="NF047412">
    <property type="entry name" value="sig_GCG_CRPN_rpt"/>
    <property type="match status" value="1"/>
</dbReference>
<dbReference type="InterPro" id="IPR058110">
    <property type="entry name" value="GCG_CRPN_dom"/>
</dbReference>